<feature type="region of interest" description="Disordered" evidence="4">
    <location>
        <begin position="63"/>
        <end position="86"/>
    </location>
</feature>
<dbReference type="InterPro" id="IPR018077">
    <property type="entry name" value="Glyco_hydro_fam25_subgr"/>
</dbReference>
<keyword evidence="7" id="KW-1185">Reference proteome</keyword>
<protein>
    <submittedName>
        <fullName evidence="6">Cell wall-binding repeat-containing protein</fullName>
    </submittedName>
</protein>
<dbReference type="PROSITE" id="PS51318">
    <property type="entry name" value="TAT"/>
    <property type="match status" value="1"/>
</dbReference>
<dbReference type="SUPFAM" id="SSF51445">
    <property type="entry name" value="(Trans)glycosidases"/>
    <property type="match status" value="1"/>
</dbReference>
<dbReference type="InterPro" id="IPR006311">
    <property type="entry name" value="TAT_signal"/>
</dbReference>
<comment type="caution">
    <text evidence="6">The sequence shown here is derived from an EMBL/GenBank/DDBJ whole genome shotgun (WGS) entry which is preliminary data.</text>
</comment>
<organism evidence="6 7">
    <name type="scientific">Gryllotalpicola reticulitermitis</name>
    <dbReference type="NCBI Taxonomy" id="1184153"/>
    <lineage>
        <taxon>Bacteria</taxon>
        <taxon>Bacillati</taxon>
        <taxon>Actinomycetota</taxon>
        <taxon>Actinomycetes</taxon>
        <taxon>Micrococcales</taxon>
        <taxon>Microbacteriaceae</taxon>
        <taxon>Gryllotalpicola</taxon>
    </lineage>
</organism>
<keyword evidence="2" id="KW-0378">Hydrolase</keyword>
<dbReference type="InterPro" id="IPR002053">
    <property type="entry name" value="Glyco_hydro_25"/>
</dbReference>
<dbReference type="Gene3D" id="3.20.20.80">
    <property type="entry name" value="Glycosidases"/>
    <property type="match status" value="1"/>
</dbReference>
<dbReference type="InterPro" id="IPR007253">
    <property type="entry name" value="Cell_wall-bd_2"/>
</dbReference>
<comment type="similarity">
    <text evidence="1">Belongs to the glycosyl hydrolase 25 family.</text>
</comment>
<dbReference type="PROSITE" id="PS51904">
    <property type="entry name" value="GLYCOSYL_HYDROL_F25_2"/>
    <property type="match status" value="1"/>
</dbReference>
<sequence>MRLPKRALLALGTAAVLAAGALSVIPTTAADAASGCSADSSGTTPSLSVQNACGNHAMGSAEIPASVSPTSTPTPASSGAASATPAPSVAGKAAAHGLSVSAAATPSTGSKVKGFDVSAWQSSTSWSGAVSDGYKFVFIKSTEGDNYVSPTFNSQWVQAGKAGLLRGTYHFAQPSETSGSVQAHYFYSNGAAMSSDTPGTLPPVLDAESSGCAGLSQSAMITWISSFMSTLKSLTGRTPIIYTYQSWWNNCTGDNKALASAYPLWVADPTPPTATTPRIPAAWSAWTFWQWGSPPFSGGGDANVFESSSLATLTSSYGTYARAAGTDRYATSTSVAQEFLSAAATDSAPPKPGQTVYIASGTTFPDALSGGAAAGKASAPIMLVQSDWISGIVLNELSALKPQKIVILGGPDAVDAAVQKALVQYTASKSTSSVVRIGGSDRYATSADVATTNFSAGVKNAYVAVGTNWPDALSGAAAAAAPATSGPVLLVNSTAIPSAVAQALAKLRPQKITIFGGTTAVNSAVQNALAQYTASRSAGAVVRIGGPDRFQTSELIASKLFSPGVPVAYAASGVNFPDALAGAPLSALSGGAPVVLTNPTTVPAATEKAFSALKPKSVSILGGADAISASVQSVLSKYVVH</sequence>
<keyword evidence="5" id="KW-0732">Signal</keyword>
<evidence type="ECO:0000256" key="5">
    <source>
        <dbReference type="SAM" id="SignalP"/>
    </source>
</evidence>
<feature type="compositionally biased region" description="Low complexity" evidence="4">
    <location>
        <begin position="64"/>
        <end position="86"/>
    </location>
</feature>
<dbReference type="PANTHER" id="PTHR34135">
    <property type="entry name" value="LYSOZYME"/>
    <property type="match status" value="1"/>
</dbReference>
<keyword evidence="3" id="KW-0326">Glycosidase</keyword>
<dbReference type="Pfam" id="PF04122">
    <property type="entry name" value="CW_binding_2"/>
    <property type="match status" value="3"/>
</dbReference>
<proteinExistence type="inferred from homology"/>
<evidence type="ECO:0000256" key="1">
    <source>
        <dbReference type="ARBA" id="ARBA00010646"/>
    </source>
</evidence>
<name>A0ABV8Q6S1_9MICO</name>
<dbReference type="PANTHER" id="PTHR34135:SF2">
    <property type="entry name" value="LYSOZYME"/>
    <property type="match status" value="1"/>
</dbReference>
<evidence type="ECO:0000256" key="2">
    <source>
        <dbReference type="ARBA" id="ARBA00022801"/>
    </source>
</evidence>
<evidence type="ECO:0000256" key="4">
    <source>
        <dbReference type="SAM" id="MobiDB-lite"/>
    </source>
</evidence>
<gene>
    <name evidence="6" type="ORF">ACFOYW_11890</name>
</gene>
<dbReference type="RefSeq" id="WP_390229143.1">
    <property type="nucleotide sequence ID" value="NZ_JBHSCN010000005.1"/>
</dbReference>
<evidence type="ECO:0000256" key="3">
    <source>
        <dbReference type="ARBA" id="ARBA00023295"/>
    </source>
</evidence>
<dbReference type="Proteomes" id="UP001595900">
    <property type="component" value="Unassembled WGS sequence"/>
</dbReference>
<feature type="chain" id="PRO_5046516859" evidence="5">
    <location>
        <begin position="30"/>
        <end position="641"/>
    </location>
</feature>
<dbReference type="Gene3D" id="3.40.50.12090">
    <property type="match status" value="1"/>
</dbReference>
<feature type="signal peptide" evidence="5">
    <location>
        <begin position="1"/>
        <end position="29"/>
    </location>
</feature>
<dbReference type="EMBL" id="JBHSCN010000005">
    <property type="protein sequence ID" value="MFC4244076.1"/>
    <property type="molecule type" value="Genomic_DNA"/>
</dbReference>
<dbReference type="SMART" id="SM00641">
    <property type="entry name" value="Glyco_25"/>
    <property type="match status" value="1"/>
</dbReference>
<evidence type="ECO:0000313" key="7">
    <source>
        <dbReference type="Proteomes" id="UP001595900"/>
    </source>
</evidence>
<dbReference type="InterPro" id="IPR017853">
    <property type="entry name" value="GH"/>
</dbReference>
<reference evidence="7" key="1">
    <citation type="journal article" date="2019" name="Int. J. Syst. Evol. Microbiol.">
        <title>The Global Catalogue of Microorganisms (GCM) 10K type strain sequencing project: providing services to taxonomists for standard genome sequencing and annotation.</title>
        <authorList>
            <consortium name="The Broad Institute Genomics Platform"/>
            <consortium name="The Broad Institute Genome Sequencing Center for Infectious Disease"/>
            <person name="Wu L."/>
            <person name="Ma J."/>
        </authorList>
    </citation>
    <scope>NUCLEOTIDE SEQUENCE [LARGE SCALE GENOMIC DNA]</scope>
    <source>
        <strain evidence="7">CGMCC 1.10363</strain>
    </source>
</reference>
<dbReference type="Pfam" id="PF01183">
    <property type="entry name" value="Glyco_hydro_25"/>
    <property type="match status" value="1"/>
</dbReference>
<accession>A0ABV8Q6S1</accession>
<evidence type="ECO:0000313" key="6">
    <source>
        <dbReference type="EMBL" id="MFC4244076.1"/>
    </source>
</evidence>